<accession>A0A0V8M4Z2</accession>
<dbReference type="AlphaFoldDB" id="A0A0V8M4Z2"/>
<dbReference type="AntiFam" id="ANF00047">
    <property type="entry name" value="Overlaps RNaseP, same strand"/>
</dbReference>
<organism evidence="1 2">
    <name type="scientific">Dehalococcoides mccartyi</name>
    <dbReference type="NCBI Taxonomy" id="61435"/>
    <lineage>
        <taxon>Bacteria</taxon>
        <taxon>Bacillati</taxon>
        <taxon>Chloroflexota</taxon>
        <taxon>Dehalococcoidia</taxon>
        <taxon>Dehalococcoidales</taxon>
        <taxon>Dehalococcoidaceae</taxon>
        <taxon>Dehalococcoides</taxon>
    </lineage>
</organism>
<reference evidence="1 2" key="1">
    <citation type="journal article" date="2015" name="Sci. Rep.">
        <title>A comparative genomics and reductive dehalogenase gene transcription study of two chloroethene-respiring bacteria, Dehalococcoides mccartyi strains MB and 11a.</title>
        <authorList>
            <person name="Low A."/>
            <person name="Shen Z."/>
            <person name="Cheng D."/>
            <person name="Rogers M.J."/>
            <person name="Lee P.K."/>
            <person name="He J."/>
        </authorList>
    </citation>
    <scope>NUCLEOTIDE SEQUENCE [LARGE SCALE GENOMIC DNA]</scope>
    <source>
        <strain evidence="1 2">MB</strain>
    </source>
</reference>
<protein>
    <submittedName>
        <fullName evidence="1">Uncharacterized protein</fullName>
    </submittedName>
</protein>
<comment type="caution">
    <text evidence="1">The sequence shown here is derived from an EMBL/GenBank/DDBJ whole genome shotgun (WGS) entry which is preliminary data.</text>
</comment>
<proteinExistence type="predicted"/>
<gene>
    <name evidence="1" type="ORF">DA01_02250</name>
</gene>
<dbReference type="EMBL" id="JGYD01000010">
    <property type="protein sequence ID" value="KSV18846.1"/>
    <property type="molecule type" value="Genomic_DNA"/>
</dbReference>
<sequence length="64" mass="7112">MFYAAGVHLCYTKLAKQTGWLPAFMAGGKSELLQTGCWVTPRGGDPTESATETYRLCKQVRAKW</sequence>
<evidence type="ECO:0000313" key="2">
    <source>
        <dbReference type="Proteomes" id="UP000053577"/>
    </source>
</evidence>
<name>A0A0V8M4Z2_9CHLR</name>
<dbReference type="PATRIC" id="fig|61435.5.peg.457"/>
<evidence type="ECO:0000313" key="1">
    <source>
        <dbReference type="EMBL" id="KSV18846.1"/>
    </source>
</evidence>
<dbReference type="Proteomes" id="UP000053577">
    <property type="component" value="Unassembled WGS sequence"/>
</dbReference>